<dbReference type="KEGG" id="dzi:111292120"/>
<dbReference type="Gene3D" id="1.25.40.10">
    <property type="entry name" value="Tetratricopeptide repeat domain"/>
    <property type="match status" value="4"/>
</dbReference>
<feature type="repeat" description="PPR" evidence="2">
    <location>
        <begin position="242"/>
        <end position="276"/>
    </location>
</feature>
<dbReference type="InterPro" id="IPR011990">
    <property type="entry name" value="TPR-like_helical_dom_sf"/>
</dbReference>
<evidence type="ECO:0000256" key="1">
    <source>
        <dbReference type="ARBA" id="ARBA00022737"/>
    </source>
</evidence>
<dbReference type="InterPro" id="IPR046960">
    <property type="entry name" value="PPR_At4g14850-like_plant"/>
</dbReference>
<evidence type="ECO:0000313" key="4">
    <source>
        <dbReference type="RefSeq" id="XP_022740081.1"/>
    </source>
</evidence>
<dbReference type="InterPro" id="IPR002885">
    <property type="entry name" value="PPR_rpt"/>
</dbReference>
<dbReference type="Pfam" id="PF13041">
    <property type="entry name" value="PPR_2"/>
    <property type="match status" value="3"/>
</dbReference>
<name>A0A6P5YJ29_DURZI</name>
<dbReference type="InterPro" id="IPR046848">
    <property type="entry name" value="E_motif"/>
</dbReference>
<feature type="repeat" description="PPR" evidence="2">
    <location>
        <begin position="345"/>
        <end position="379"/>
    </location>
</feature>
<dbReference type="AlphaFoldDB" id="A0A6P5YJ29"/>
<dbReference type="OrthoDB" id="185373at2759"/>
<gene>
    <name evidence="4" type="primary">LOC111292120</name>
</gene>
<dbReference type="PANTHER" id="PTHR47926">
    <property type="entry name" value="PENTATRICOPEPTIDE REPEAT-CONTAINING PROTEIN"/>
    <property type="match status" value="1"/>
</dbReference>
<accession>A0A6P5YJ29</accession>
<reference evidence="4" key="1">
    <citation type="submission" date="2025-08" db="UniProtKB">
        <authorList>
            <consortium name="RefSeq"/>
        </authorList>
    </citation>
    <scope>IDENTIFICATION</scope>
    <source>
        <tissue evidence="4">Fruit stalk</tissue>
    </source>
</reference>
<proteinExistence type="predicted"/>
<dbReference type="Proteomes" id="UP000515121">
    <property type="component" value="Unplaced"/>
</dbReference>
<dbReference type="GO" id="GO:0009451">
    <property type="term" value="P:RNA modification"/>
    <property type="evidence" value="ECO:0007669"/>
    <property type="project" value="InterPro"/>
</dbReference>
<feature type="repeat" description="PPR" evidence="2">
    <location>
        <begin position="79"/>
        <end position="113"/>
    </location>
</feature>
<dbReference type="FunFam" id="1.25.40.10:FF:000941">
    <property type="entry name" value="Pentatricopeptide repeat-containing protein At5g15300"/>
    <property type="match status" value="1"/>
</dbReference>
<organism evidence="3 4">
    <name type="scientific">Durio zibethinus</name>
    <name type="common">Durian</name>
    <dbReference type="NCBI Taxonomy" id="66656"/>
    <lineage>
        <taxon>Eukaryota</taxon>
        <taxon>Viridiplantae</taxon>
        <taxon>Streptophyta</taxon>
        <taxon>Embryophyta</taxon>
        <taxon>Tracheophyta</taxon>
        <taxon>Spermatophyta</taxon>
        <taxon>Magnoliopsida</taxon>
        <taxon>eudicotyledons</taxon>
        <taxon>Gunneridae</taxon>
        <taxon>Pentapetalae</taxon>
        <taxon>rosids</taxon>
        <taxon>malvids</taxon>
        <taxon>Malvales</taxon>
        <taxon>Malvaceae</taxon>
        <taxon>Helicteroideae</taxon>
        <taxon>Durio</taxon>
    </lineage>
</organism>
<dbReference type="Pfam" id="PF01535">
    <property type="entry name" value="PPR"/>
    <property type="match status" value="1"/>
</dbReference>
<feature type="repeat" description="PPR" evidence="2">
    <location>
        <begin position="314"/>
        <end position="344"/>
    </location>
</feature>
<protein>
    <submittedName>
        <fullName evidence="4">Pentatricopeptide repeat-containing protein At5g15300</fullName>
    </submittedName>
</protein>
<feature type="repeat" description="PPR" evidence="2">
    <location>
        <begin position="180"/>
        <end position="210"/>
    </location>
</feature>
<sequence>MIRKRPNDRSINRHQRSSTTFWSQCTNLRSLKQIHASLITKGFNSNSSALRELIFKAAMEISGSLSYAHQLFDRISHPDTFMWNTIIRGSAQSQHPLKAILRYSQMVKHSVEPDSFTFPFVLKACTKLCWRKMGFGIQGKALKMGFIGNSFLRNTLIYFHSNCGDLSVASELFDDSAKRDVVPWSALTSGYAKRGELDVARKYFDEMPVKDLVSWNVMITGYAKRGEMENARKLFNDVPKKDVVTWNAMIAGYVLCGECEKALEMFDEMKNSGERPDEVTMLSLLNACADLGDLQVGKEIHWSLSEMVSSGGFNVLLGNALIDMYAKCGSIGRALEVFWKMREKDVSTWNSVIGGLAFHGHAEESINLFTKMRRSKVRPNEITFVGVLVACSHAGKVNEGRQYFRLMRDGYNIEPNIRHYGCMVDMLGRAGLLDEAFEFIDSMVIEPNAIIWRTLLGACRIHGNVELGRRANERLLKMRRDQSGDYVLLSNIYASKGEWDGVEKVRKMMDDSGVRKDPGCSHIEAEEQALMHFLFDSKSKINLRPKNLVR</sequence>
<dbReference type="GO" id="GO:0003723">
    <property type="term" value="F:RNA binding"/>
    <property type="evidence" value="ECO:0007669"/>
    <property type="project" value="InterPro"/>
</dbReference>
<dbReference type="FunFam" id="1.25.40.10:FF:000090">
    <property type="entry name" value="Pentatricopeptide repeat-containing protein, chloroplastic"/>
    <property type="match status" value="1"/>
</dbReference>
<keyword evidence="1" id="KW-0677">Repeat</keyword>
<dbReference type="Pfam" id="PF20431">
    <property type="entry name" value="E_motif"/>
    <property type="match status" value="1"/>
</dbReference>
<dbReference type="GeneID" id="111292120"/>
<dbReference type="RefSeq" id="XP_022740081.1">
    <property type="nucleotide sequence ID" value="XM_022884346.1"/>
</dbReference>
<dbReference type="FunFam" id="1.25.40.10:FF:000470">
    <property type="entry name" value="Pentatricopeptide repeat-containing protein At5g66520"/>
    <property type="match status" value="1"/>
</dbReference>
<feature type="repeat" description="PPR" evidence="2">
    <location>
        <begin position="211"/>
        <end position="241"/>
    </location>
</feature>
<dbReference type="PANTHER" id="PTHR47926:SF391">
    <property type="entry name" value="TETRATRICOPEPTIDE-LIKE HELICAL DOMAIN SUPERFAMILY"/>
    <property type="match status" value="1"/>
</dbReference>
<dbReference type="NCBIfam" id="TIGR00756">
    <property type="entry name" value="PPR"/>
    <property type="match status" value="6"/>
</dbReference>
<keyword evidence="3" id="KW-1185">Reference proteome</keyword>
<evidence type="ECO:0000313" key="3">
    <source>
        <dbReference type="Proteomes" id="UP000515121"/>
    </source>
</evidence>
<evidence type="ECO:0000256" key="2">
    <source>
        <dbReference type="PROSITE-ProRule" id="PRU00708"/>
    </source>
</evidence>
<dbReference type="PROSITE" id="PS51375">
    <property type="entry name" value="PPR"/>
    <property type="match status" value="6"/>
</dbReference>
<dbReference type="Pfam" id="PF12854">
    <property type="entry name" value="PPR_1"/>
    <property type="match status" value="1"/>
</dbReference>